<gene>
    <name evidence="10" type="ORF">IWQ60_004958</name>
</gene>
<feature type="binding site" evidence="7">
    <location>
        <position position="10"/>
    </location>
    <ligand>
        <name>substrate</name>
    </ligand>
</feature>
<dbReference type="OrthoDB" id="10265230at2759"/>
<protein>
    <recommendedName>
        <fullName evidence="8">5-hydroxyisourate hydrolase</fullName>
        <shortName evidence="8">HIU hydrolase</shortName>
        <shortName evidence="8">HIUHase</shortName>
        <ecNumber evidence="8">3.5.2.17</ecNumber>
    </recommendedName>
</protein>
<dbReference type="SUPFAM" id="SSF49472">
    <property type="entry name" value="Transthyretin (synonym: prealbumin)"/>
    <property type="match status" value="1"/>
</dbReference>
<evidence type="ECO:0000256" key="2">
    <source>
        <dbReference type="ARBA" id="ARBA00002704"/>
    </source>
</evidence>
<evidence type="ECO:0000256" key="6">
    <source>
        <dbReference type="ARBA" id="ARBA00022801"/>
    </source>
</evidence>
<evidence type="ECO:0000256" key="7">
    <source>
        <dbReference type="PIRSR" id="PIRSR600895-51"/>
    </source>
</evidence>
<dbReference type="SMART" id="SM00095">
    <property type="entry name" value="TR_THY"/>
    <property type="match status" value="1"/>
</dbReference>
<evidence type="ECO:0000256" key="1">
    <source>
        <dbReference type="ARBA" id="ARBA00001043"/>
    </source>
</evidence>
<dbReference type="EC" id="3.5.2.17" evidence="8"/>
<name>A0A9W8DYN8_9FUNG</name>
<feature type="binding site" evidence="7">
    <location>
        <position position="50"/>
    </location>
    <ligand>
        <name>substrate</name>
    </ligand>
</feature>
<proteinExistence type="inferred from homology"/>
<sequence>MAARSPITTHILDGGRGAPASGVQVILFHEDPSSQTYRSLAESLTDQNGRCEQLLPPGTSVAAGNYYLRFKTRSYFQTRGESSFYPFIDIHFEVTDPTQHHHVPLLLNNYSYSTYRGC</sequence>
<feature type="binding site" evidence="7">
    <location>
        <position position="115"/>
    </location>
    <ligand>
        <name>substrate</name>
    </ligand>
</feature>
<dbReference type="Proteomes" id="UP001150569">
    <property type="component" value="Unassembled WGS sequence"/>
</dbReference>
<dbReference type="AlphaFoldDB" id="A0A9W8DYN8"/>
<dbReference type="PANTHER" id="PTHR10395:SF7">
    <property type="entry name" value="5-HYDROXYISOURATE HYDROLASE"/>
    <property type="match status" value="1"/>
</dbReference>
<organism evidence="10 11">
    <name type="scientific">Tieghemiomyces parasiticus</name>
    <dbReference type="NCBI Taxonomy" id="78921"/>
    <lineage>
        <taxon>Eukaryota</taxon>
        <taxon>Fungi</taxon>
        <taxon>Fungi incertae sedis</taxon>
        <taxon>Zoopagomycota</taxon>
        <taxon>Kickxellomycotina</taxon>
        <taxon>Dimargaritomycetes</taxon>
        <taxon>Dimargaritales</taxon>
        <taxon>Dimargaritaceae</taxon>
        <taxon>Tieghemiomyces</taxon>
    </lineage>
</organism>
<dbReference type="EMBL" id="JANBPT010000253">
    <property type="protein sequence ID" value="KAJ1924811.1"/>
    <property type="molecule type" value="Genomic_DNA"/>
</dbReference>
<dbReference type="CDD" id="cd05822">
    <property type="entry name" value="TLP_HIUase"/>
    <property type="match status" value="1"/>
</dbReference>
<evidence type="ECO:0000259" key="9">
    <source>
        <dbReference type="SMART" id="SM00095"/>
    </source>
</evidence>
<evidence type="ECO:0000256" key="5">
    <source>
        <dbReference type="ARBA" id="ARBA00022631"/>
    </source>
</evidence>
<keyword evidence="5 8" id="KW-0659">Purine metabolism</keyword>
<evidence type="ECO:0000313" key="11">
    <source>
        <dbReference type="Proteomes" id="UP001150569"/>
    </source>
</evidence>
<dbReference type="InterPro" id="IPR014306">
    <property type="entry name" value="Hydroxyisourate_hydrolase"/>
</dbReference>
<dbReference type="InterPro" id="IPR000895">
    <property type="entry name" value="Transthyretin/HIU_hydrolase"/>
</dbReference>
<reference evidence="10" key="1">
    <citation type="submission" date="2022-07" db="EMBL/GenBank/DDBJ databases">
        <title>Phylogenomic reconstructions and comparative analyses of Kickxellomycotina fungi.</title>
        <authorList>
            <person name="Reynolds N.K."/>
            <person name="Stajich J.E."/>
            <person name="Barry K."/>
            <person name="Grigoriev I.V."/>
            <person name="Crous P."/>
            <person name="Smith M.E."/>
        </authorList>
    </citation>
    <scope>NUCLEOTIDE SEQUENCE</scope>
    <source>
        <strain evidence="10">RSA 861</strain>
    </source>
</reference>
<comment type="subunit">
    <text evidence="4 8">Homotetramer.</text>
</comment>
<evidence type="ECO:0000313" key="10">
    <source>
        <dbReference type="EMBL" id="KAJ1924811.1"/>
    </source>
</evidence>
<dbReference type="Gene3D" id="2.60.40.180">
    <property type="entry name" value="Transthyretin/hydroxyisourate hydrolase domain"/>
    <property type="match status" value="1"/>
</dbReference>
<accession>A0A9W8DYN8</accession>
<dbReference type="PANTHER" id="PTHR10395">
    <property type="entry name" value="URICASE AND TRANSTHYRETIN-RELATED"/>
    <property type="match status" value="1"/>
</dbReference>
<keyword evidence="6 8" id="KW-0378">Hydrolase</keyword>
<keyword evidence="11" id="KW-1185">Reference proteome</keyword>
<evidence type="ECO:0000256" key="4">
    <source>
        <dbReference type="ARBA" id="ARBA00011881"/>
    </source>
</evidence>
<evidence type="ECO:0000256" key="3">
    <source>
        <dbReference type="ARBA" id="ARBA00009850"/>
    </source>
</evidence>
<comment type="caution">
    <text evidence="10">The sequence shown here is derived from an EMBL/GenBank/DDBJ whole genome shotgun (WGS) entry which is preliminary data.</text>
</comment>
<dbReference type="Pfam" id="PF00576">
    <property type="entry name" value="Transthyretin"/>
    <property type="match status" value="1"/>
</dbReference>
<dbReference type="NCBIfam" id="TIGR02962">
    <property type="entry name" value="hdxy_isourate"/>
    <property type="match status" value="1"/>
</dbReference>
<dbReference type="GO" id="GO:0033971">
    <property type="term" value="F:hydroxyisourate hydrolase activity"/>
    <property type="evidence" value="ECO:0007669"/>
    <property type="project" value="UniProtKB-EC"/>
</dbReference>
<dbReference type="InterPro" id="IPR036817">
    <property type="entry name" value="Transthyretin/HIU_hydrolase_sf"/>
</dbReference>
<evidence type="ECO:0000256" key="8">
    <source>
        <dbReference type="RuleBase" id="RU361270"/>
    </source>
</evidence>
<comment type="function">
    <text evidence="2">Catalyzes the hydrolysis of 5-hydroxyisourate (HIU) to 2-oxo-4-hydroxy-4-carboxy-5-ureidoimidazoline (OHCU).</text>
</comment>
<dbReference type="InterPro" id="IPR023416">
    <property type="entry name" value="Transthyretin/HIU_hydrolase_d"/>
</dbReference>
<feature type="domain" description="Transthyretin/hydroxyisourate hydrolase" evidence="9">
    <location>
        <begin position="2"/>
        <end position="117"/>
    </location>
</feature>
<dbReference type="GO" id="GO:0006144">
    <property type="term" value="P:purine nucleobase metabolic process"/>
    <property type="evidence" value="ECO:0007669"/>
    <property type="project" value="UniProtKB-KW"/>
</dbReference>
<comment type="similarity">
    <text evidence="3 8">Belongs to the transthyretin family. 5-hydroxyisourate hydrolase subfamily.</text>
</comment>
<comment type="catalytic activity">
    <reaction evidence="1 8">
        <text>5-hydroxyisourate + H2O = 5-hydroxy-2-oxo-4-ureido-2,5-dihydro-1H-imidazole-5-carboxylate + H(+)</text>
        <dbReference type="Rhea" id="RHEA:23736"/>
        <dbReference type="ChEBI" id="CHEBI:15377"/>
        <dbReference type="ChEBI" id="CHEBI:15378"/>
        <dbReference type="ChEBI" id="CHEBI:18072"/>
        <dbReference type="ChEBI" id="CHEBI:58639"/>
        <dbReference type="EC" id="3.5.2.17"/>
    </reaction>
</comment>
<dbReference type="InterPro" id="IPR023418">
    <property type="entry name" value="Thyroxine_BS"/>
</dbReference>
<dbReference type="PRINTS" id="PR00189">
    <property type="entry name" value="TRNSTHYRETIN"/>
</dbReference>
<dbReference type="PROSITE" id="PS00768">
    <property type="entry name" value="TRANSTHYRETIN_1"/>
    <property type="match status" value="1"/>
</dbReference>